<evidence type="ECO:0000313" key="1">
    <source>
        <dbReference type="EMBL" id="KAI8568709.1"/>
    </source>
</evidence>
<comment type="caution">
    <text evidence="1">The sequence shown here is derived from an EMBL/GenBank/DDBJ whole genome shotgun (WGS) entry which is preliminary data.</text>
</comment>
<organism evidence="1 2">
    <name type="scientific">Rhododendron molle</name>
    <name type="common">Chinese azalea</name>
    <name type="synonym">Azalea mollis</name>
    <dbReference type="NCBI Taxonomy" id="49168"/>
    <lineage>
        <taxon>Eukaryota</taxon>
        <taxon>Viridiplantae</taxon>
        <taxon>Streptophyta</taxon>
        <taxon>Embryophyta</taxon>
        <taxon>Tracheophyta</taxon>
        <taxon>Spermatophyta</taxon>
        <taxon>Magnoliopsida</taxon>
        <taxon>eudicotyledons</taxon>
        <taxon>Gunneridae</taxon>
        <taxon>Pentapetalae</taxon>
        <taxon>asterids</taxon>
        <taxon>Ericales</taxon>
        <taxon>Ericaceae</taxon>
        <taxon>Ericoideae</taxon>
        <taxon>Rhodoreae</taxon>
        <taxon>Rhododendron</taxon>
    </lineage>
</organism>
<dbReference type="Proteomes" id="UP001062846">
    <property type="component" value="Chromosome 2"/>
</dbReference>
<gene>
    <name evidence="1" type="ORF">RHMOL_Rhmol02G0221600</name>
</gene>
<keyword evidence="2" id="KW-1185">Reference proteome</keyword>
<name>A0ACC0PU89_RHOML</name>
<dbReference type="EMBL" id="CM046389">
    <property type="protein sequence ID" value="KAI8568709.1"/>
    <property type="molecule type" value="Genomic_DNA"/>
</dbReference>
<evidence type="ECO:0000313" key="2">
    <source>
        <dbReference type="Proteomes" id="UP001062846"/>
    </source>
</evidence>
<accession>A0ACC0PU89</accession>
<reference evidence="1" key="1">
    <citation type="submission" date="2022-02" db="EMBL/GenBank/DDBJ databases">
        <title>Plant Genome Project.</title>
        <authorList>
            <person name="Zhang R.-G."/>
        </authorList>
    </citation>
    <scope>NUCLEOTIDE SEQUENCE</scope>
    <source>
        <strain evidence="1">AT1</strain>
    </source>
</reference>
<protein>
    <submittedName>
        <fullName evidence="1">Uncharacterized protein</fullName>
    </submittedName>
</protein>
<sequence>MILLKTTKHEVTRELSISKAPAGNVAAGEVRLAAAERGVDGDGGGISGVSGGDGVKRAVGKRNIVVRKVEEVLDGEMFGSGLRFGVALFGCTELGGVVVVEVVPCLDEFWGVLHWSFFFLLVFERSRRWRRVNNVCV</sequence>
<proteinExistence type="predicted"/>